<reference evidence="1 2" key="1">
    <citation type="submission" date="2015-01" db="EMBL/GenBank/DDBJ databases">
        <title>Genome sequence of Mycobacterium llatzerense and Mycobacterium immunogenum recovered from brain abscess.</title>
        <authorList>
            <person name="Greninger A.L."/>
            <person name="Langelier C."/>
            <person name="Cunningham G."/>
            <person name="Chiu C.Y."/>
            <person name="Miller S."/>
        </authorList>
    </citation>
    <scope>NUCLEOTIDE SEQUENCE [LARGE SCALE GENOMIC DNA]</scope>
    <source>
        <strain evidence="1 2">CLUC14</strain>
    </source>
</reference>
<dbReference type="OrthoDB" id="4750123at2"/>
<dbReference type="RefSeq" id="WP_043987867.1">
    <property type="nucleotide sequence ID" value="NZ_JXST01000049.1"/>
</dbReference>
<dbReference type="AlphaFoldDB" id="A0A0D1LEA8"/>
<evidence type="ECO:0000313" key="1">
    <source>
        <dbReference type="EMBL" id="KIU14241.1"/>
    </source>
</evidence>
<evidence type="ECO:0000313" key="2">
    <source>
        <dbReference type="Proteomes" id="UP000032221"/>
    </source>
</evidence>
<organism evidence="1 2">
    <name type="scientific">Mycolicibacterium llatzerense</name>
    <dbReference type="NCBI Taxonomy" id="280871"/>
    <lineage>
        <taxon>Bacteria</taxon>
        <taxon>Bacillati</taxon>
        <taxon>Actinomycetota</taxon>
        <taxon>Actinomycetes</taxon>
        <taxon>Mycobacteriales</taxon>
        <taxon>Mycobacteriaceae</taxon>
        <taxon>Mycolicibacterium</taxon>
    </lineage>
</organism>
<comment type="caution">
    <text evidence="1">The sequence shown here is derived from an EMBL/GenBank/DDBJ whole genome shotgun (WGS) entry which is preliminary data.</text>
</comment>
<gene>
    <name evidence="1" type="ORF">TL10_25625</name>
</gene>
<keyword evidence="2" id="KW-1185">Reference proteome</keyword>
<dbReference type="EMBL" id="JXST01000049">
    <property type="protein sequence ID" value="KIU14241.1"/>
    <property type="molecule type" value="Genomic_DNA"/>
</dbReference>
<dbReference type="PATRIC" id="fig|280871.6.peg.5314"/>
<protein>
    <recommendedName>
        <fullName evidence="3">ESX-1 secretion-associated protein</fullName>
    </recommendedName>
</protein>
<name>A0A0D1LEA8_9MYCO</name>
<sequence length="104" mass="11358">MSEPISLDDEAAKQAVQEWHAYADKVHAHGQNHHMTLEEIRVAVGDTYAPFVAAKQAEMQAREAAYARAAATARGHAQRLSNTATIFETTDDDAAARINRIVDA</sequence>
<dbReference type="STRING" id="280871.TL10_25625"/>
<dbReference type="Proteomes" id="UP000032221">
    <property type="component" value="Unassembled WGS sequence"/>
</dbReference>
<accession>A0A0D1LEA8</accession>
<proteinExistence type="predicted"/>
<evidence type="ECO:0008006" key="3">
    <source>
        <dbReference type="Google" id="ProtNLM"/>
    </source>
</evidence>